<evidence type="ECO:0000313" key="2">
    <source>
        <dbReference type="EMBL" id="CCF57713.1"/>
    </source>
</evidence>
<dbReference type="AlphaFoldDB" id="H2ATL3"/>
<name>H2ATL3_KAZAF</name>
<dbReference type="Proteomes" id="UP000005220">
    <property type="component" value="Chromosome 4"/>
</dbReference>
<sequence length="132" mass="15624">MIPALVDPALLHEHAFYDSGDIDLVLNPQTFTDRNGYKSISEFGLGFFNYDMELRHEIYDYTNGNLFRSHIYDYFTIYFILFIILCVGWLLACLLELNSMRKFLTKSWHGRRNSKYVSSHSNDDVEYHHIKV</sequence>
<reference evidence="2 3" key="1">
    <citation type="journal article" date="2011" name="Proc. Natl. Acad. Sci. U.S.A.">
        <title>Evolutionary erosion of yeast sex chromosomes by mating-type switching accidents.</title>
        <authorList>
            <person name="Gordon J.L."/>
            <person name="Armisen D."/>
            <person name="Proux-Wera E."/>
            <person name="Oheigeartaigh S.S."/>
            <person name="Byrne K.P."/>
            <person name="Wolfe K.H."/>
        </authorList>
    </citation>
    <scope>NUCLEOTIDE SEQUENCE [LARGE SCALE GENOMIC DNA]</scope>
    <source>
        <strain evidence="3">ATCC 22294 / BCRC 22015 / CBS 2517 / CECT 1963 / NBRC 1671 / NRRL Y-8276</strain>
    </source>
</reference>
<dbReference type="OrthoDB" id="4067115at2759"/>
<keyword evidence="3" id="KW-1185">Reference proteome</keyword>
<dbReference type="FunCoup" id="H2ATL3">
    <property type="interactions" value="53"/>
</dbReference>
<keyword evidence="1" id="KW-0812">Transmembrane</keyword>
<dbReference type="HOGENOM" id="CLU_2005713_0_0_1"/>
<gene>
    <name evidence="2" type="primary">KAFR0D00660</name>
    <name evidence="2" type="ORF">KAFR_0D00660</name>
</gene>
<dbReference type="eggNOG" id="ENOG502S7G5">
    <property type="taxonomic scope" value="Eukaryota"/>
</dbReference>
<keyword evidence="1" id="KW-1133">Transmembrane helix</keyword>
<dbReference type="RefSeq" id="XP_003956848.1">
    <property type="nucleotide sequence ID" value="XM_003956799.1"/>
</dbReference>
<keyword evidence="1" id="KW-0472">Membrane</keyword>
<dbReference type="InParanoid" id="H2ATL3"/>
<protein>
    <submittedName>
        <fullName evidence="2">Uncharacterized protein</fullName>
    </submittedName>
</protein>
<evidence type="ECO:0000313" key="3">
    <source>
        <dbReference type="Proteomes" id="UP000005220"/>
    </source>
</evidence>
<accession>H2ATL3</accession>
<proteinExistence type="predicted"/>
<dbReference type="GeneID" id="13885671"/>
<evidence type="ECO:0000256" key="1">
    <source>
        <dbReference type="SAM" id="Phobius"/>
    </source>
</evidence>
<dbReference type="EMBL" id="HE650824">
    <property type="protein sequence ID" value="CCF57713.1"/>
    <property type="molecule type" value="Genomic_DNA"/>
</dbReference>
<organism evidence="2 3">
    <name type="scientific">Kazachstania africana (strain ATCC 22294 / BCRC 22015 / CBS 2517 / CECT 1963 / NBRC 1671 / NRRL Y-8276)</name>
    <name type="common">Yeast</name>
    <name type="synonym">Kluyveromyces africanus</name>
    <dbReference type="NCBI Taxonomy" id="1071382"/>
    <lineage>
        <taxon>Eukaryota</taxon>
        <taxon>Fungi</taxon>
        <taxon>Dikarya</taxon>
        <taxon>Ascomycota</taxon>
        <taxon>Saccharomycotina</taxon>
        <taxon>Saccharomycetes</taxon>
        <taxon>Saccharomycetales</taxon>
        <taxon>Saccharomycetaceae</taxon>
        <taxon>Kazachstania</taxon>
    </lineage>
</organism>
<feature type="transmembrane region" description="Helical" evidence="1">
    <location>
        <begin position="75"/>
        <end position="97"/>
    </location>
</feature>
<dbReference type="KEGG" id="kaf:KAFR_0D00660"/>